<dbReference type="EMBL" id="GG692419">
    <property type="protein sequence ID" value="EER45105.1"/>
    <property type="molecule type" value="Genomic_DNA"/>
</dbReference>
<dbReference type="HOGENOM" id="CLU_1146914_0_0_1"/>
<dbReference type="AlphaFoldDB" id="C6H1V2"/>
<dbReference type="Proteomes" id="UP000002624">
    <property type="component" value="Unassembled WGS sequence"/>
</dbReference>
<gene>
    <name evidence="1" type="ORF">HCDG_00684</name>
</gene>
<protein>
    <submittedName>
        <fullName evidence="1">Uncharacterized protein</fullName>
    </submittedName>
</protein>
<dbReference type="VEuPathDB" id="FungiDB:HCDG_00684"/>
<reference evidence="2" key="1">
    <citation type="submission" date="2009-05" db="EMBL/GenBank/DDBJ databases">
        <title>The genome sequence of Ajellomyces capsulatus strain H143.</title>
        <authorList>
            <person name="Champion M."/>
            <person name="Cuomo C.A."/>
            <person name="Ma L.-J."/>
            <person name="Henn M.R."/>
            <person name="Sil A."/>
            <person name="Goldman B."/>
            <person name="Young S.K."/>
            <person name="Kodira C.D."/>
            <person name="Zeng Q."/>
            <person name="Koehrsen M."/>
            <person name="Alvarado L."/>
            <person name="Berlin A.M."/>
            <person name="Borenstein D."/>
            <person name="Chen Z."/>
            <person name="Engels R."/>
            <person name="Freedman E."/>
            <person name="Gellesch M."/>
            <person name="Goldberg J."/>
            <person name="Griggs A."/>
            <person name="Gujja S."/>
            <person name="Heiman D.I."/>
            <person name="Hepburn T.A."/>
            <person name="Howarth C."/>
            <person name="Jen D."/>
            <person name="Larson L."/>
            <person name="Lewis B."/>
            <person name="Mehta T."/>
            <person name="Park D."/>
            <person name="Pearson M."/>
            <person name="Roberts A."/>
            <person name="Saif S."/>
            <person name="Shea T.D."/>
            <person name="Shenoy N."/>
            <person name="Sisk P."/>
            <person name="Stolte C."/>
            <person name="Sykes S."/>
            <person name="Walk T."/>
            <person name="White J."/>
            <person name="Yandava C."/>
            <person name="Klein B."/>
            <person name="McEwen J.G."/>
            <person name="Puccia R."/>
            <person name="Goldman G.H."/>
            <person name="Felipe M.S."/>
            <person name="Nino-Vega G."/>
            <person name="San-Blas G."/>
            <person name="Taylor J.W."/>
            <person name="Mendoza L."/>
            <person name="Galagan J.E."/>
            <person name="Nusbaum C."/>
            <person name="Birren B.W."/>
        </authorList>
    </citation>
    <scope>NUCLEOTIDE SEQUENCE [LARGE SCALE GENOMIC DNA]</scope>
    <source>
        <strain evidence="2">H143</strain>
    </source>
</reference>
<evidence type="ECO:0000313" key="2">
    <source>
        <dbReference type="Proteomes" id="UP000002624"/>
    </source>
</evidence>
<sequence>MGTSTFSANEWVERSQMPSGLALMAGKQNLFEFQPLREAIASTFRKLAPESRAGTHWPSQVPPYIPRCLRSYTIAKFMEIIFARCFLSGTSCGQARVCPMFRQAQPAFILPSSTVVGGPTFHEYLEKIAEYLLALRERPPTYDSPTMVQHIAAQPALDLFTIHFAFDWRPRMVDPVKPDQNGANRSKLHALSSSYFHGLDKLTLLFVLTFIPPLILSEPQPSARNTLVWRLELPDLSDPRDE</sequence>
<accession>C6H1V2</accession>
<name>C6H1V2_AJECH</name>
<organism evidence="1 2">
    <name type="scientific">Ajellomyces capsulatus (strain H143)</name>
    <name type="common">Darling's disease fungus</name>
    <name type="synonym">Histoplasma capsulatum</name>
    <dbReference type="NCBI Taxonomy" id="544712"/>
    <lineage>
        <taxon>Eukaryota</taxon>
        <taxon>Fungi</taxon>
        <taxon>Dikarya</taxon>
        <taxon>Ascomycota</taxon>
        <taxon>Pezizomycotina</taxon>
        <taxon>Eurotiomycetes</taxon>
        <taxon>Eurotiomycetidae</taxon>
        <taxon>Onygenales</taxon>
        <taxon>Ajellomycetaceae</taxon>
        <taxon>Histoplasma</taxon>
    </lineage>
</organism>
<proteinExistence type="predicted"/>
<evidence type="ECO:0000313" key="1">
    <source>
        <dbReference type="EMBL" id="EER45105.1"/>
    </source>
</evidence>